<name>A0A5M6I2L4_9HYPH</name>
<evidence type="ECO:0000313" key="3">
    <source>
        <dbReference type="Proteomes" id="UP000323886"/>
    </source>
</evidence>
<dbReference type="AlphaFoldDB" id="A0A5M6I2L4"/>
<dbReference type="PANTHER" id="PTHR15020:SF50">
    <property type="entry name" value="UPF0659 PROTEIN YMR090W"/>
    <property type="match status" value="1"/>
</dbReference>
<proteinExistence type="predicted"/>
<keyword evidence="3" id="KW-1185">Reference proteome</keyword>
<protein>
    <submittedName>
        <fullName evidence="2">NAD(P)H-binding protein</fullName>
    </submittedName>
</protein>
<gene>
    <name evidence="2" type="ORF">F1193_05955</name>
</gene>
<evidence type="ECO:0000259" key="1">
    <source>
        <dbReference type="Pfam" id="PF13460"/>
    </source>
</evidence>
<feature type="domain" description="NAD(P)-binding" evidence="1">
    <location>
        <begin position="8"/>
        <end position="199"/>
    </location>
</feature>
<dbReference type="RefSeq" id="WP_150096764.1">
    <property type="nucleotide sequence ID" value="NZ_VWPL01000007.1"/>
</dbReference>
<dbReference type="OrthoDB" id="7352421at2"/>
<dbReference type="SUPFAM" id="SSF51735">
    <property type="entry name" value="NAD(P)-binding Rossmann-fold domains"/>
    <property type="match status" value="1"/>
</dbReference>
<reference evidence="2 3" key="1">
    <citation type="submission" date="2019-09" db="EMBL/GenBank/DDBJ databases">
        <title>Draft Whole-Genome sequence of Blastochloris sulfoviridis DSM 729.</title>
        <authorList>
            <person name="Meyer T.E."/>
            <person name="Kyndt J.A."/>
        </authorList>
    </citation>
    <scope>NUCLEOTIDE SEQUENCE [LARGE SCALE GENOMIC DNA]</scope>
    <source>
        <strain evidence="2 3">DSM 729</strain>
    </source>
</reference>
<dbReference type="EMBL" id="VWPL01000007">
    <property type="protein sequence ID" value="KAA5602441.1"/>
    <property type="molecule type" value="Genomic_DNA"/>
</dbReference>
<dbReference type="Proteomes" id="UP000323886">
    <property type="component" value="Unassembled WGS sequence"/>
</dbReference>
<sequence>MARVLIIGASRGIGLEAVRQALDAGHKVRAFARSAGRIDLSHPALEKVNGDALASADVAAAAKGVDAIIQVLGVGAGQLFRPVRLFSDATRILVAAMAAVGVRRLIAVTGYGAGESRSSMSLLQRVPFQVLLGRAYDDKDVQERLIRASPLDWTIVRPGALTNGPRTGRYRVLVDPATWRYGVISRADVADFLVKQIEDRSLLRQAPVLA</sequence>
<dbReference type="Gene3D" id="3.40.50.720">
    <property type="entry name" value="NAD(P)-binding Rossmann-like Domain"/>
    <property type="match status" value="1"/>
</dbReference>
<accession>A0A5M6I2L4</accession>
<dbReference type="InterPro" id="IPR036291">
    <property type="entry name" value="NAD(P)-bd_dom_sf"/>
</dbReference>
<dbReference type="Pfam" id="PF13460">
    <property type="entry name" value="NAD_binding_10"/>
    <property type="match status" value="1"/>
</dbReference>
<organism evidence="2 3">
    <name type="scientific">Blastochloris sulfoviridis</name>
    <dbReference type="NCBI Taxonomy" id="50712"/>
    <lineage>
        <taxon>Bacteria</taxon>
        <taxon>Pseudomonadati</taxon>
        <taxon>Pseudomonadota</taxon>
        <taxon>Alphaproteobacteria</taxon>
        <taxon>Hyphomicrobiales</taxon>
        <taxon>Blastochloridaceae</taxon>
        <taxon>Blastochloris</taxon>
    </lineage>
</organism>
<evidence type="ECO:0000313" key="2">
    <source>
        <dbReference type="EMBL" id="KAA5602441.1"/>
    </source>
</evidence>
<dbReference type="InterPro" id="IPR016040">
    <property type="entry name" value="NAD(P)-bd_dom"/>
</dbReference>
<dbReference type="PANTHER" id="PTHR15020">
    <property type="entry name" value="FLAVIN REDUCTASE-RELATED"/>
    <property type="match status" value="1"/>
</dbReference>
<comment type="caution">
    <text evidence="2">The sequence shown here is derived from an EMBL/GenBank/DDBJ whole genome shotgun (WGS) entry which is preliminary data.</text>
</comment>